<evidence type="ECO:0000256" key="2">
    <source>
        <dbReference type="ARBA" id="ARBA00022475"/>
    </source>
</evidence>
<feature type="transmembrane region" description="Helical" evidence="8">
    <location>
        <begin position="346"/>
        <end position="363"/>
    </location>
</feature>
<evidence type="ECO:0000256" key="1">
    <source>
        <dbReference type="ARBA" id="ARBA00004651"/>
    </source>
</evidence>
<protein>
    <recommendedName>
        <fullName evidence="8">Probable lipid II flippase MurJ</fullName>
    </recommendedName>
</protein>
<feature type="transmembrane region" description="Helical" evidence="8">
    <location>
        <begin position="184"/>
        <end position="206"/>
    </location>
</feature>
<reference evidence="11" key="1">
    <citation type="submission" date="2019-11" db="EMBL/GenBank/DDBJ databases">
        <title>Genome sequence of Heliorestis convoluta strain HH, an alkaliphilic and minimalistic phototrophic bacterium from a soda lake in Egypt.</title>
        <authorList>
            <person name="Dewey E.D."/>
            <person name="Stokes L.M."/>
            <person name="Burchell B.M."/>
            <person name="Shaffer K.N."/>
            <person name="Huntington A.M."/>
            <person name="Baker J.M."/>
            <person name="Nadendla S."/>
            <person name="Giglio M.G."/>
            <person name="Touchman J.W."/>
            <person name="Blankenship R.E."/>
            <person name="Madigan M.T."/>
            <person name="Sattley W.M."/>
        </authorList>
    </citation>
    <scope>NUCLEOTIDE SEQUENCE [LARGE SCALE GENOMIC DNA]</scope>
    <source>
        <strain evidence="11">HH</strain>
    </source>
</reference>
<keyword evidence="2 8" id="KW-1003">Cell membrane</keyword>
<gene>
    <name evidence="8" type="primary">murJ</name>
    <name evidence="10" type="ORF">FTV88_1315</name>
</gene>
<dbReference type="EMBL" id="CP045875">
    <property type="protein sequence ID" value="QGG47462.1"/>
    <property type="molecule type" value="Genomic_DNA"/>
</dbReference>
<dbReference type="KEGG" id="hcv:FTV88_1315"/>
<feature type="transmembrane region" description="Helical" evidence="8">
    <location>
        <begin position="227"/>
        <end position="247"/>
    </location>
</feature>
<dbReference type="GO" id="GO:0071555">
    <property type="term" value="P:cell wall organization"/>
    <property type="evidence" value="ECO:0007669"/>
    <property type="project" value="UniProtKB-UniRule"/>
</dbReference>
<name>A0A5Q2N2G8_9FIRM</name>
<evidence type="ECO:0000313" key="10">
    <source>
        <dbReference type="EMBL" id="QGG47462.1"/>
    </source>
</evidence>
<organism evidence="10 11">
    <name type="scientific">Heliorestis convoluta</name>
    <dbReference type="NCBI Taxonomy" id="356322"/>
    <lineage>
        <taxon>Bacteria</taxon>
        <taxon>Bacillati</taxon>
        <taxon>Bacillota</taxon>
        <taxon>Clostridia</taxon>
        <taxon>Eubacteriales</taxon>
        <taxon>Heliobacteriaceae</taxon>
        <taxon>Heliorestis</taxon>
    </lineage>
</organism>
<comment type="pathway">
    <text evidence="8">Cell wall biogenesis; peptidoglycan biosynthesis.</text>
</comment>
<feature type="transmembrane region" description="Helical" evidence="8">
    <location>
        <begin position="45"/>
        <end position="67"/>
    </location>
</feature>
<dbReference type="AlphaFoldDB" id="A0A5Q2N2G8"/>
<dbReference type="InterPro" id="IPR004268">
    <property type="entry name" value="MurJ"/>
</dbReference>
<dbReference type="PRINTS" id="PR01806">
    <property type="entry name" value="VIRFACTRMVIN"/>
</dbReference>
<sequence length="523" mass="56684">MPKANRIAQAAVLIMVVTLAGRFFGFIREMLTANYFPVELVDAYVVAYTLPNIFGVTMTGAFMAAFIPAFTKLLVADEKERAWRLGSTIFNIVFIAFTFLVILGIIFAPTVVKLIAPGFSGERLDLTVDLMRIMFPTLIFVSVAGITMGMLNSYDHFLVPALGPLVASMSVIGAIIFLSPTMGVYALAVGILFGLFLQLAIQVPILPRYGFRYKMTMDLKDPLVRQVGLLIVPVIIGVGIGQVNILIDRILASGLEAGSIAALNFANQVMQLPMGIFVQAIAVPIFPALSALVARGDFAGMQRAFGRGTNYYTLLLIPMTVGMMVLAIPTIRLIFERGAFTPENTIATSIALFWYALGILPSAMRDLYTRVFYALQDTKTPVKIGALSVAIHIVLNLLLIGPMGHGGLALATSISTALNMIVLGWILWKRTGGWNLSGQLVVFGKTLFAAAIMGVVVYFVNDYLYQLVGYQRGFGEIIQLAGAIGTGFAVYAFLVWIMGIEEVNMAIDMAREKGGALIAKIRS</sequence>
<dbReference type="HAMAP" id="MF_02078">
    <property type="entry name" value="MurJ_MviN"/>
    <property type="match status" value="1"/>
</dbReference>
<dbReference type="PANTHER" id="PTHR47019:SF1">
    <property type="entry name" value="LIPID II FLIPPASE MURJ"/>
    <property type="match status" value="1"/>
</dbReference>
<evidence type="ECO:0000256" key="3">
    <source>
        <dbReference type="ARBA" id="ARBA00022692"/>
    </source>
</evidence>
<dbReference type="OrthoDB" id="9804143at2"/>
<comment type="subcellular location">
    <subcellularLocation>
        <location evidence="1 8">Cell membrane</location>
        <topology evidence="1 8">Multi-pass membrane protein</topology>
    </subcellularLocation>
</comment>
<dbReference type="NCBIfam" id="TIGR01695">
    <property type="entry name" value="murJ_mviN"/>
    <property type="match status" value="1"/>
</dbReference>
<accession>A0A5Q2N2G8</accession>
<dbReference type="RefSeq" id="WP_153724830.1">
    <property type="nucleotide sequence ID" value="NZ_CP045875.1"/>
</dbReference>
<comment type="function">
    <text evidence="8 9">Involved in peptidoglycan biosynthesis. Transports lipid-linked peptidoglycan precursors from the inner to the outer leaflet of the cytoplasmic membrane.</text>
</comment>
<feature type="transmembrane region" description="Helical" evidence="8">
    <location>
        <begin position="274"/>
        <end position="294"/>
    </location>
</feature>
<feature type="transmembrane region" description="Helical" evidence="8">
    <location>
        <begin position="7"/>
        <end position="25"/>
    </location>
</feature>
<keyword evidence="4 8" id="KW-0133">Cell shape</keyword>
<dbReference type="InterPro" id="IPR051050">
    <property type="entry name" value="Lipid_II_flippase_MurJ/MviN"/>
</dbReference>
<dbReference type="GO" id="GO:0005886">
    <property type="term" value="C:plasma membrane"/>
    <property type="evidence" value="ECO:0007669"/>
    <property type="project" value="UniProtKB-SubCell"/>
</dbReference>
<feature type="transmembrane region" description="Helical" evidence="8">
    <location>
        <begin position="480"/>
        <end position="499"/>
    </location>
</feature>
<dbReference type="UniPathway" id="UPA00219"/>
<evidence type="ECO:0000256" key="8">
    <source>
        <dbReference type="HAMAP-Rule" id="MF_02078"/>
    </source>
</evidence>
<dbReference type="Proteomes" id="UP000366051">
    <property type="component" value="Chromosome"/>
</dbReference>
<evidence type="ECO:0000256" key="7">
    <source>
        <dbReference type="ARBA" id="ARBA00023136"/>
    </source>
</evidence>
<evidence type="ECO:0000313" key="11">
    <source>
        <dbReference type="Proteomes" id="UP000366051"/>
    </source>
</evidence>
<dbReference type="GO" id="GO:0034204">
    <property type="term" value="P:lipid translocation"/>
    <property type="evidence" value="ECO:0007669"/>
    <property type="project" value="TreeGrafter"/>
</dbReference>
<keyword evidence="8 9" id="KW-0813">Transport</keyword>
<keyword evidence="11" id="KW-1185">Reference proteome</keyword>
<evidence type="ECO:0000256" key="6">
    <source>
        <dbReference type="ARBA" id="ARBA00022989"/>
    </source>
</evidence>
<evidence type="ECO:0000256" key="4">
    <source>
        <dbReference type="ARBA" id="ARBA00022960"/>
    </source>
</evidence>
<feature type="transmembrane region" description="Helical" evidence="8">
    <location>
        <begin position="440"/>
        <end position="460"/>
    </location>
</feature>
<proteinExistence type="inferred from homology"/>
<feature type="transmembrane region" description="Helical" evidence="8">
    <location>
        <begin position="88"/>
        <end position="110"/>
    </location>
</feature>
<feature type="transmembrane region" description="Helical" evidence="8">
    <location>
        <begin position="130"/>
        <end position="151"/>
    </location>
</feature>
<feature type="transmembrane region" description="Helical" evidence="8">
    <location>
        <begin position="158"/>
        <end position="178"/>
    </location>
</feature>
<keyword evidence="8 9" id="KW-0961">Cell wall biogenesis/degradation</keyword>
<evidence type="ECO:0000256" key="5">
    <source>
        <dbReference type="ARBA" id="ARBA00022984"/>
    </source>
</evidence>
<keyword evidence="7 8" id="KW-0472">Membrane</keyword>
<dbReference type="GO" id="GO:0015648">
    <property type="term" value="F:lipid-linked peptidoglycan transporter activity"/>
    <property type="evidence" value="ECO:0007669"/>
    <property type="project" value="UniProtKB-UniRule"/>
</dbReference>
<dbReference type="Pfam" id="PF03023">
    <property type="entry name" value="MurJ"/>
    <property type="match status" value="1"/>
</dbReference>
<comment type="similarity">
    <text evidence="8 9">Belongs to the MurJ/MviN family.</text>
</comment>
<feature type="transmembrane region" description="Helical" evidence="8">
    <location>
        <begin position="384"/>
        <end position="401"/>
    </location>
</feature>
<dbReference type="CDD" id="cd13123">
    <property type="entry name" value="MATE_MurJ_like"/>
    <property type="match status" value="1"/>
</dbReference>
<dbReference type="GO" id="GO:0009252">
    <property type="term" value="P:peptidoglycan biosynthetic process"/>
    <property type="evidence" value="ECO:0007669"/>
    <property type="project" value="UniProtKB-UniRule"/>
</dbReference>
<dbReference type="GO" id="GO:0008360">
    <property type="term" value="P:regulation of cell shape"/>
    <property type="evidence" value="ECO:0007669"/>
    <property type="project" value="UniProtKB-UniRule"/>
</dbReference>
<dbReference type="PIRSF" id="PIRSF002869">
    <property type="entry name" value="MviN"/>
    <property type="match status" value="1"/>
</dbReference>
<keyword evidence="3 8" id="KW-0812">Transmembrane</keyword>
<feature type="transmembrane region" description="Helical" evidence="8">
    <location>
        <begin position="314"/>
        <end position="334"/>
    </location>
</feature>
<keyword evidence="6 8" id="KW-1133">Transmembrane helix</keyword>
<evidence type="ECO:0000256" key="9">
    <source>
        <dbReference type="PIRNR" id="PIRNR002869"/>
    </source>
</evidence>
<feature type="transmembrane region" description="Helical" evidence="8">
    <location>
        <begin position="407"/>
        <end position="428"/>
    </location>
</feature>
<keyword evidence="5 8" id="KW-0573">Peptidoglycan synthesis</keyword>
<dbReference type="PANTHER" id="PTHR47019">
    <property type="entry name" value="LIPID II FLIPPASE MURJ"/>
    <property type="match status" value="1"/>
</dbReference>